<feature type="compositionally biased region" description="Polar residues" evidence="1">
    <location>
        <begin position="1681"/>
        <end position="1690"/>
    </location>
</feature>
<feature type="compositionally biased region" description="Low complexity" evidence="1">
    <location>
        <begin position="2945"/>
        <end position="2958"/>
    </location>
</feature>
<feature type="region of interest" description="Disordered" evidence="1">
    <location>
        <begin position="2146"/>
        <end position="2193"/>
    </location>
</feature>
<feature type="compositionally biased region" description="Basic and acidic residues" evidence="1">
    <location>
        <begin position="217"/>
        <end position="226"/>
    </location>
</feature>
<feature type="compositionally biased region" description="Low complexity" evidence="1">
    <location>
        <begin position="2996"/>
        <end position="3010"/>
    </location>
</feature>
<dbReference type="InterPro" id="IPR036638">
    <property type="entry name" value="HLH_DNA-bd_sf"/>
</dbReference>
<feature type="compositionally biased region" description="Basic and acidic residues" evidence="1">
    <location>
        <begin position="325"/>
        <end position="335"/>
    </location>
</feature>
<keyword evidence="3" id="KW-1185">Reference proteome</keyword>
<reference evidence="4" key="1">
    <citation type="submission" date="2025-08" db="UniProtKB">
        <authorList>
            <consortium name="RefSeq"/>
        </authorList>
    </citation>
    <scope>IDENTIFICATION</scope>
    <source>
        <tissue evidence="4">Gonads</tissue>
    </source>
</reference>
<feature type="compositionally biased region" description="Basic and acidic residues" evidence="1">
    <location>
        <begin position="1464"/>
        <end position="1482"/>
    </location>
</feature>
<name>A0A1S3K141_LINAN</name>
<feature type="region of interest" description="Disordered" evidence="1">
    <location>
        <begin position="2036"/>
        <end position="2059"/>
    </location>
</feature>
<gene>
    <name evidence="4" type="primary">LOC106177942</name>
</gene>
<organism evidence="3 4">
    <name type="scientific">Lingula anatina</name>
    <name type="common">Brachiopod</name>
    <name type="synonym">Lingula unguis</name>
    <dbReference type="NCBI Taxonomy" id="7574"/>
    <lineage>
        <taxon>Eukaryota</taxon>
        <taxon>Metazoa</taxon>
        <taxon>Spiralia</taxon>
        <taxon>Lophotrochozoa</taxon>
        <taxon>Brachiopoda</taxon>
        <taxon>Linguliformea</taxon>
        <taxon>Lingulata</taxon>
        <taxon>Lingulida</taxon>
        <taxon>Linguloidea</taxon>
        <taxon>Lingulidae</taxon>
        <taxon>Lingula</taxon>
    </lineage>
</organism>
<feature type="region of interest" description="Disordered" evidence="1">
    <location>
        <begin position="1513"/>
        <end position="1557"/>
    </location>
</feature>
<feature type="region of interest" description="Disordered" evidence="1">
    <location>
        <begin position="251"/>
        <end position="286"/>
    </location>
</feature>
<feature type="region of interest" description="Disordered" evidence="1">
    <location>
        <begin position="591"/>
        <end position="743"/>
    </location>
</feature>
<dbReference type="PROSITE" id="PS50888">
    <property type="entry name" value="BHLH"/>
    <property type="match status" value="1"/>
</dbReference>
<dbReference type="GO" id="GO:0046983">
    <property type="term" value="F:protein dimerization activity"/>
    <property type="evidence" value="ECO:0007669"/>
    <property type="project" value="InterPro"/>
</dbReference>
<evidence type="ECO:0000256" key="1">
    <source>
        <dbReference type="SAM" id="MobiDB-lite"/>
    </source>
</evidence>
<feature type="compositionally biased region" description="Polar residues" evidence="1">
    <location>
        <begin position="342"/>
        <end position="357"/>
    </location>
</feature>
<feature type="compositionally biased region" description="Polar residues" evidence="1">
    <location>
        <begin position="548"/>
        <end position="559"/>
    </location>
</feature>
<dbReference type="SMART" id="SM00353">
    <property type="entry name" value="HLH"/>
    <property type="match status" value="1"/>
</dbReference>
<feature type="compositionally biased region" description="Polar residues" evidence="1">
    <location>
        <begin position="2599"/>
        <end position="2659"/>
    </location>
</feature>
<feature type="region of interest" description="Disordered" evidence="1">
    <location>
        <begin position="3204"/>
        <end position="3247"/>
    </location>
</feature>
<feature type="domain" description="BHLH" evidence="2">
    <location>
        <begin position="3087"/>
        <end position="3139"/>
    </location>
</feature>
<feature type="compositionally biased region" description="Polar residues" evidence="1">
    <location>
        <begin position="2168"/>
        <end position="2193"/>
    </location>
</feature>
<feature type="compositionally biased region" description="Low complexity" evidence="1">
    <location>
        <begin position="2048"/>
        <end position="2059"/>
    </location>
</feature>
<feature type="compositionally biased region" description="Basic and acidic residues" evidence="1">
    <location>
        <begin position="73"/>
        <end position="101"/>
    </location>
</feature>
<feature type="compositionally biased region" description="Basic and acidic residues" evidence="1">
    <location>
        <begin position="1667"/>
        <end position="1677"/>
    </location>
</feature>
<feature type="compositionally biased region" description="Low complexity" evidence="1">
    <location>
        <begin position="2572"/>
        <end position="2583"/>
    </location>
</feature>
<feature type="compositionally biased region" description="Basic and acidic residues" evidence="1">
    <location>
        <begin position="305"/>
        <end position="314"/>
    </location>
</feature>
<feature type="region of interest" description="Disordered" evidence="1">
    <location>
        <begin position="1280"/>
        <end position="1307"/>
    </location>
</feature>
<dbReference type="InterPro" id="IPR011598">
    <property type="entry name" value="bHLH_dom"/>
</dbReference>
<feature type="compositionally biased region" description="Basic and acidic residues" evidence="1">
    <location>
        <begin position="1750"/>
        <end position="1763"/>
    </location>
</feature>
<protein>
    <submittedName>
        <fullName evidence="4">Uncharacterized protein LOC106177942 isoform X2</fullName>
    </submittedName>
</protein>
<feature type="compositionally biased region" description="Polar residues" evidence="1">
    <location>
        <begin position="252"/>
        <end position="279"/>
    </location>
</feature>
<feature type="compositionally biased region" description="Acidic residues" evidence="1">
    <location>
        <begin position="715"/>
        <end position="727"/>
    </location>
</feature>
<feature type="region of interest" description="Disordered" evidence="1">
    <location>
        <begin position="2714"/>
        <end position="2796"/>
    </location>
</feature>
<feature type="region of interest" description="Disordered" evidence="1">
    <location>
        <begin position="1044"/>
        <end position="1066"/>
    </location>
</feature>
<feature type="compositionally biased region" description="Pro residues" evidence="1">
    <location>
        <begin position="1692"/>
        <end position="1705"/>
    </location>
</feature>
<feature type="compositionally biased region" description="Basic residues" evidence="1">
    <location>
        <begin position="1324"/>
        <end position="1335"/>
    </location>
</feature>
<dbReference type="CDD" id="cd19682">
    <property type="entry name" value="bHLHzip_MGA_like"/>
    <property type="match status" value="1"/>
</dbReference>
<feature type="compositionally biased region" description="Polar residues" evidence="1">
    <location>
        <begin position="34"/>
        <end position="57"/>
    </location>
</feature>
<dbReference type="OrthoDB" id="6119313at2759"/>
<proteinExistence type="predicted"/>
<feature type="region of interest" description="Disordered" evidence="1">
    <location>
        <begin position="2917"/>
        <end position="3018"/>
    </location>
</feature>
<feature type="compositionally biased region" description="Acidic residues" evidence="1">
    <location>
        <begin position="675"/>
        <end position="684"/>
    </location>
</feature>
<dbReference type="Pfam" id="PF00010">
    <property type="entry name" value="HLH"/>
    <property type="match status" value="1"/>
</dbReference>
<sequence>MPGTTVNETNPRYSEKNSSGNAKGAVKSTAAIASGSQQIKSGIGNDTPNEDFTQQDARQTRSRGHKTSFQSHNKIDSSKDRTIEARVTRRGSRENVLDKVSVENSGESGKKVQTGMSNAEKDAPLQKQIHKKTFSKEEVGEQVEGALGKNKKALDEDALFSISKEEAQQLEANFEDIVQRLKETSNSSSQKIPPADKGNTSRPRQQSKVRVYSSPKEALKILRGPREPIVQLPSVADLSKSETFFNVKLLTGSPSKSVTRKPNSQVTTENKDGSQQGSKVKSDPKLDFSAKVSKVFASYKQLENMTREDSEKRKASLRTNPAKLAEVEVAQKDVSTKMANKKPSNAEQESNRNSLNIDSAVKLSPKKHQNQPLAKVDGVAVKQPDLKPQTSPVNLDSPIKPISKQSDSLNSKDLRMSISPGPVEHIKGSSTNEISPKESEQQPNQADLTQKLPIDNAGTASGCQSSAEQLTPSSSPQEIQSAITFNSGPSGQQLLSSSENQVSLEKCPPDLSSTHTSAQKPSHAQSPLKQLPTSAQKSSPGCSPLKQLPNTNQKASPKSSPIKHPLLTKNVVIPLKPIDADAVKYGVRRNLNFDGKGERTGKVSKAVSPKVRVSERDNEGSSSKRKQSSEESNKEATLDEETPGTAAQHRYDPLSDLIAKMQSRVKEIRHTSEGNNEEDDDDEMGNTVEKDENESEKVHVQELEEDAEEKSSGETSDEEQGSEESSDESSTSSSSEDDESISHIKPALFPVVIKEEPVDVNKDVVIEHEHACSPKSGMNIPIKEEAASPTEDKLSQEPEGNDQGIMEFEVPGMLPNLRVETEDDLIILDLLYEMVDHVCEEVGEFADLSLLLGSKDLSTTDQNCDASENGGEQVEQKVNEELLPEPVSESNPYSLFEKPVDPKKKASAFVSDELEKYLEQEGKEIRSSFAIEENGPSEAGVPHAKTVAEMAEDAAIIEEITPEFTTVDGIVFASFSSKQGLEAQMSLEKKRDFLRMLSTQNMLQNLKAMKVQEGYSTLLPKEAKMFGGQNFERYQRLLRQEYGKLKNRQTPKKSSDSSKIKNVPKKNVDPEVIQKNTGINVHLTKSGKLHWKSEQKLLRKISPKKIKQMGLALKRKRNRGIHFTHRKTKGDDFKKPEDPKKGTGIFKPGSSGGKKMGLVTLTRTMVLDAVSTLDTSHLSPEKYPLVSDTGACNKPGCRYGCVCHLCEPSTSVDYDHGDSQQVGLSRKTPCPKEYCRMGCICESLGGRHGSDKTHSGKKNCGKEECQIECHCESSDDPLWAPPQTKLRDRSQLKTLQQKPKQPEVYRDRRSSLIFYEAGSLQHPFLKKKKKSKKKAPSTNQKAQKPGSKPTPALLADPSASGAQSTFLLHTKSGAIKQQVVHTFSSKVMIQDEEEEDFEIDIDNEDSDAVMRDDFNSCARTTVYIPVSRRHVAGTEKSIQKVQSEGNAKEQERKKLKKSHKKDMKKTVEDKTSANTDSNKENSKMSAAEIPSMQKVLSQKMFEVGTYSSQMVLLEPKQSKEDGSKDGTTTLGSSDDKSSGSTTSVGDSSKDGATAGDNTVDQQMSRLLQIKSNCKWGMNRQNILNSIAKYVPPGHTVSPDPVSMLVGEYVVEIQPKGAKPTAIPYRLQSKLGKEMYPIRVKISKLLPNYKEVLKKEKTKFNLMLKQMAEKKEEPKDNVKPASATSVSRTNAPSTPPPTNRVAPPPSISGLSHFRIHTGGVMNKGISPSRSTKLSIGPIGGEESGEEEDIEVEKTDREMADEKAKKDKPRPMTASELLRIKKMQMSKPPQGVTALDKIKAQIGAGPTAAGDINLVKEPPTEKPILPAPVVVQGFGLPGVLPSISEIPKSQNNGEVSTSVAPEPVPVQLLSSEALRSQQAAAPIQLVSGQQGAAAVQLVSSQQGATPIQLVSSQQGATPIQLVSSQQGATPIQLVSSQQGATPIQLVSSQQGATPIQLVPSQQGVAPIHLVSSQQGTAPFNVVCPQGAAPVQLMAGQQGAAPVQLVSSQQGAAPVHLVSAQQLPQTTSVAPVLTGSKTALPTDLSTVGKESGNTSSSNASSTSLLGVTGASGTGNSSGSGIQVVPVPLLIKATVPQGPGKPPRIETTIVKIQVSVAPGQTVMSAMKQQGLPVMEEDSSIQPIPVSIQTKPQVTPGQQAAEGASAGSSDSSKPMQQPQPEAMSTNSSPNDTSCKTENPQEMAKHLDGMGALVAKILESAVSSAAASTSVGAAAHTMITTTVSAISGNTMQHVGASTSTIGATAKLNQATSTSTTSKSGMFSGQQSLLTSGQQAATVITQQPVVCTGQHLVVMNTSGQPSIVSKIPQPKGLTTPKKTSRSKVAKNSNAVTKLLIPVSGTAKVSPLLIPVNPQHLMPMMRVDSSTKETGKEVVHLVPLPPSEQQTRTAAPVLPLKVLQSMQGAIRLANGQYAIPLTYSSGNKKTSSSLLLPTASQSPLINKAPGLQGAIGASGQSVILLTPKVSTTTPIKSTTLTASKASTMSQKKPEHSLGVTTTTTMTSVTEANNPFAAVGNKHIIFSATVASDGNLSIAQGGNPKKIKAHTVNIPVGEPSREADTNTVNTVGTTMTPKEHVSSKATIPVEQDSAQNKNSTVQTDASKTATTESISSNKATVQPVTSLPQTVASTEPVSANAKNTTASKISPTGNSNTSIIGSILNKPTLNQVTSLPHTLTSLGQDLVGANSTIGNQLPSEVAIKTTVTGSSSSTHMAPMNQTSSLPQTTTHSIKDSTTTTTTTTTTSTPVDQCAMQFPNKNQKRSASDAEMEADKAPSKKTKLAGAEEGNAEFNEEILDFKFFDDTTGEVITVHQAQAEESSDEDGEVGAGDVAPVRIDDESEDAGKAENREVVKKDAVVDSNDAACTKDVGEVDKKGEGVNRDVRKEILKESETSEDESVVLMSKPVYKQSAHGPSGANKPQGQKEDLPTVPEPNVTTASSASITSNSPAVVQPASRASKRKSKQEVRVESPVPLPQIKKVSAVPATSPALSRSSSPGLSSDSEYDSEEIDIETYEETEATRLRMMVNHEAVVGPGAAVSVKRNKRKSPIQAKQLTHQVEFTEELVMIEGVKAPSYIRLDKKIHMTRERARRTELMYKFKDLKQIVFPDELDEKISKINVLNGAIQLIDQLVRKDAELQNQIRLHTKQQEFLKNKLFKIKDAKRRQELGITEGFTIVEDKSAIMEKVPTGARFSVESNTKQPDVGPENPEMAPKTIIIKQEPRSDFDTPEFEIVSHSEN</sequence>
<feature type="region of interest" description="Disordered" evidence="1">
    <location>
        <begin position="1324"/>
        <end position="1358"/>
    </location>
</feature>
<feature type="region of interest" description="Disordered" evidence="1">
    <location>
        <begin position="1667"/>
        <end position="1769"/>
    </location>
</feature>
<dbReference type="Gene3D" id="4.10.280.10">
    <property type="entry name" value="Helix-loop-helix DNA-binding domain"/>
    <property type="match status" value="1"/>
</dbReference>
<evidence type="ECO:0000313" key="4">
    <source>
        <dbReference type="RefSeq" id="XP_013416345.1"/>
    </source>
</evidence>
<feature type="region of interest" description="Disordered" evidence="1">
    <location>
        <begin position="2564"/>
        <end position="2659"/>
    </location>
</feature>
<feature type="region of interest" description="Disordered" evidence="1">
    <location>
        <begin position="304"/>
        <end position="570"/>
    </location>
</feature>
<dbReference type="Proteomes" id="UP000085678">
    <property type="component" value="Unplaced"/>
</dbReference>
<evidence type="ECO:0000313" key="3">
    <source>
        <dbReference type="Proteomes" id="UP000085678"/>
    </source>
</evidence>
<dbReference type="InterPro" id="IPR032060">
    <property type="entry name" value="MGA_dom"/>
</dbReference>
<feature type="region of interest" description="Disordered" evidence="1">
    <location>
        <begin position="1434"/>
        <end position="1488"/>
    </location>
</feature>
<accession>A0A1S3K141</accession>
<feature type="compositionally biased region" description="Polar residues" evidence="1">
    <location>
        <begin position="458"/>
        <end position="486"/>
    </location>
</feature>
<feature type="compositionally biased region" description="Basic and acidic residues" evidence="1">
    <location>
        <begin position="1129"/>
        <end position="1141"/>
    </location>
</feature>
<dbReference type="RefSeq" id="XP_013416345.1">
    <property type="nucleotide sequence ID" value="XM_013560891.1"/>
</dbReference>
<feature type="compositionally biased region" description="Low complexity" evidence="1">
    <location>
        <begin position="2735"/>
        <end position="2755"/>
    </location>
</feature>
<dbReference type="SUPFAM" id="SSF47459">
    <property type="entry name" value="HLH, helix-loop-helix DNA-binding domain"/>
    <property type="match status" value="1"/>
</dbReference>
<feature type="compositionally biased region" description="Polar residues" evidence="1">
    <location>
        <begin position="2714"/>
        <end position="2734"/>
    </location>
</feature>
<feature type="region of interest" description="Disordered" evidence="1">
    <location>
        <begin position="1"/>
        <end position="140"/>
    </location>
</feature>
<feature type="compositionally biased region" description="Polar residues" evidence="1">
    <location>
        <begin position="511"/>
        <end position="541"/>
    </location>
</feature>
<feature type="compositionally biased region" description="Low complexity" evidence="1">
    <location>
        <begin position="2155"/>
        <end position="2167"/>
    </location>
</feature>
<feature type="region of interest" description="Disordered" evidence="1">
    <location>
        <begin position="181"/>
        <end position="226"/>
    </location>
</feature>
<dbReference type="GeneID" id="106177942"/>
<feature type="compositionally biased region" description="Basic residues" evidence="1">
    <location>
        <begin position="1453"/>
        <end position="1463"/>
    </location>
</feature>
<dbReference type="Pfam" id="PF16059">
    <property type="entry name" value="MGA_dom"/>
    <property type="match status" value="1"/>
</dbReference>
<feature type="compositionally biased region" description="Polar residues" evidence="1">
    <location>
        <begin position="1"/>
        <end position="21"/>
    </location>
</feature>
<feature type="compositionally biased region" description="Low complexity" evidence="1">
    <location>
        <begin position="1525"/>
        <end position="1546"/>
    </location>
</feature>
<feature type="compositionally biased region" description="Polar residues" evidence="1">
    <location>
        <begin position="198"/>
        <end position="208"/>
    </location>
</feature>
<feature type="compositionally biased region" description="Basic and acidic residues" evidence="1">
    <location>
        <begin position="627"/>
        <end position="637"/>
    </location>
</feature>
<feature type="compositionally biased region" description="Low complexity" evidence="1">
    <location>
        <begin position="487"/>
        <end position="498"/>
    </location>
</feature>
<evidence type="ECO:0000259" key="2">
    <source>
        <dbReference type="PROSITE" id="PS50888"/>
    </source>
</evidence>
<feature type="region of interest" description="Disordered" evidence="1">
    <location>
        <begin position="1127"/>
        <end position="1151"/>
    </location>
</feature>